<accession>A0A4V2SE80</accession>
<comment type="caution">
    <text evidence="1">The sequence shown here is derived from an EMBL/GenBank/DDBJ whole genome shotgun (WGS) entry which is preliminary data.</text>
</comment>
<organism evidence="1 2">
    <name type="scientific">Prevotella heparinolytica</name>
    <dbReference type="NCBI Taxonomy" id="28113"/>
    <lineage>
        <taxon>Bacteria</taxon>
        <taxon>Pseudomonadati</taxon>
        <taxon>Bacteroidota</taxon>
        <taxon>Bacteroidia</taxon>
        <taxon>Bacteroidales</taxon>
        <taxon>Bacteroidaceae</taxon>
        <taxon>Bacteroides</taxon>
    </lineage>
</organism>
<evidence type="ECO:0000313" key="2">
    <source>
        <dbReference type="Proteomes" id="UP000295600"/>
    </source>
</evidence>
<protein>
    <recommendedName>
        <fullName evidence="3">WGR domain-containing protein</fullName>
    </recommendedName>
</protein>
<dbReference type="EMBL" id="SLXB01000031">
    <property type="protein sequence ID" value="TCO87493.1"/>
    <property type="molecule type" value="Genomic_DNA"/>
</dbReference>
<dbReference type="RefSeq" id="WP_165899435.1">
    <property type="nucleotide sequence ID" value="NZ_SLXB01000031.1"/>
</dbReference>
<sequence length="57" mass="6971">MGKYYYRRFMGHYNVYQDDGNGGGIKICHFMDEEDARKEVYRLNGWKYKPKKNKKNE</sequence>
<dbReference type="AlphaFoldDB" id="A0A4V2SE80"/>
<evidence type="ECO:0000313" key="1">
    <source>
        <dbReference type="EMBL" id="TCO87493.1"/>
    </source>
</evidence>
<dbReference type="Proteomes" id="UP000295600">
    <property type="component" value="Unassembled WGS sequence"/>
</dbReference>
<gene>
    <name evidence="1" type="ORF">EV202_13138</name>
</gene>
<reference evidence="1 2" key="1">
    <citation type="submission" date="2019-03" db="EMBL/GenBank/DDBJ databases">
        <title>Genomic Encyclopedia of Type Strains, Phase IV (KMG-IV): sequencing the most valuable type-strain genomes for metagenomic binning, comparative biology and taxonomic classification.</title>
        <authorList>
            <person name="Goeker M."/>
        </authorList>
    </citation>
    <scope>NUCLEOTIDE SEQUENCE [LARGE SCALE GENOMIC DNA]</scope>
    <source>
        <strain evidence="1 2">DSM 23917</strain>
    </source>
</reference>
<evidence type="ECO:0008006" key="3">
    <source>
        <dbReference type="Google" id="ProtNLM"/>
    </source>
</evidence>
<proteinExistence type="predicted"/>
<name>A0A4V2SE80_9BACE</name>